<dbReference type="EMBL" id="CAADIW010000002">
    <property type="protein sequence ID" value="VFS06743.1"/>
    <property type="molecule type" value="Genomic_DNA"/>
</dbReference>
<dbReference type="Proteomes" id="UP000351155">
    <property type="component" value="Unassembled WGS sequence"/>
</dbReference>
<organism evidence="1 2">
    <name type="scientific">Enterobacter cancerogenus</name>
    <dbReference type="NCBI Taxonomy" id="69218"/>
    <lineage>
        <taxon>Bacteria</taxon>
        <taxon>Pseudomonadati</taxon>
        <taxon>Pseudomonadota</taxon>
        <taxon>Gammaproteobacteria</taxon>
        <taxon>Enterobacterales</taxon>
        <taxon>Enterobacteriaceae</taxon>
        <taxon>Enterobacter</taxon>
        <taxon>Enterobacter cloacae complex</taxon>
    </lineage>
</organism>
<name>A0A484W879_9ENTR</name>
<evidence type="ECO:0000313" key="2">
    <source>
        <dbReference type="Proteomes" id="UP000351155"/>
    </source>
</evidence>
<gene>
    <name evidence="1" type="ORF">NCTC12126_00240</name>
</gene>
<sequence>MLRTKQISPAPSTGCGRNVELGYIYAHNEIDQFNTSTFDAECENDCWITDPGEYDIHTIHASYLIPNVMKMKNFQYLPRGLCVMGERQSERGRRQ</sequence>
<evidence type="ECO:0000313" key="1">
    <source>
        <dbReference type="EMBL" id="VFS06743.1"/>
    </source>
</evidence>
<protein>
    <submittedName>
        <fullName evidence="1">Glycoporin</fullName>
    </submittedName>
</protein>
<proteinExistence type="predicted"/>
<reference evidence="1 2" key="1">
    <citation type="submission" date="2019-03" db="EMBL/GenBank/DDBJ databases">
        <authorList>
            <consortium name="Pathogen Informatics"/>
        </authorList>
    </citation>
    <scope>NUCLEOTIDE SEQUENCE [LARGE SCALE GENOMIC DNA]</scope>
    <source>
        <strain evidence="1 2">NCTC12126</strain>
    </source>
</reference>
<accession>A0A484W879</accession>
<dbReference type="AlphaFoldDB" id="A0A484W879"/>
<dbReference type="InterPro" id="IPR016963">
    <property type="entry name" value="Glycoporin_RafY"/>
</dbReference>
<dbReference type="Pfam" id="PF16966">
    <property type="entry name" value="Porin_8"/>
    <property type="match status" value="1"/>
</dbReference>